<feature type="domain" description="Cyclic nucleotide-binding" evidence="1">
    <location>
        <begin position="33"/>
        <end position="117"/>
    </location>
</feature>
<dbReference type="CDD" id="cd00038">
    <property type="entry name" value="CAP_ED"/>
    <property type="match status" value="1"/>
</dbReference>
<dbReference type="InterPro" id="IPR018490">
    <property type="entry name" value="cNMP-bd_dom_sf"/>
</dbReference>
<dbReference type="Pfam" id="PF00027">
    <property type="entry name" value="cNMP_binding"/>
    <property type="match status" value="1"/>
</dbReference>
<dbReference type="RefSeq" id="WP_310586174.1">
    <property type="nucleotide sequence ID" value="NZ_RJUF01000010.1"/>
</dbReference>
<sequence length="193" mass="22493">METAKNQLIDNLKAIFPFGKTEEEAISSCLTPFTAKKREFLLKKGDVCDKIYFLMQGAIREFILDKDQKEITVWFGFEGDIVVSLSSLVYSKGSHTGLQALEDSKGFYIEKPALDELYAKFHTLERMGRIVTEKYLLSTETYHYDFHYLTANERFEKLQKDRMWIYNRVPLHYIASYLGVSNETLSRIRAKKS</sequence>
<evidence type="ECO:0000313" key="2">
    <source>
        <dbReference type="EMBL" id="MCP9762500.1"/>
    </source>
</evidence>
<gene>
    <name evidence="2" type="ORF">EGI31_06000</name>
</gene>
<dbReference type="InterPro" id="IPR000595">
    <property type="entry name" value="cNMP-bd_dom"/>
</dbReference>
<dbReference type="AlphaFoldDB" id="A0AAE3H1E3"/>
<dbReference type="PROSITE" id="PS50042">
    <property type="entry name" value="CNMP_BINDING_3"/>
    <property type="match status" value="1"/>
</dbReference>
<dbReference type="Proteomes" id="UP001204144">
    <property type="component" value="Unassembled WGS sequence"/>
</dbReference>
<evidence type="ECO:0000313" key="3">
    <source>
        <dbReference type="Proteomes" id="UP001204144"/>
    </source>
</evidence>
<keyword evidence="3" id="KW-1185">Reference proteome</keyword>
<evidence type="ECO:0000259" key="1">
    <source>
        <dbReference type="PROSITE" id="PS50042"/>
    </source>
</evidence>
<dbReference type="SUPFAM" id="SSF51206">
    <property type="entry name" value="cAMP-binding domain-like"/>
    <property type="match status" value="1"/>
</dbReference>
<dbReference type="InterPro" id="IPR014710">
    <property type="entry name" value="RmlC-like_jellyroll"/>
</dbReference>
<comment type="caution">
    <text evidence="2">The sequence shown here is derived from an EMBL/GenBank/DDBJ whole genome shotgun (WGS) entry which is preliminary data.</text>
</comment>
<proteinExistence type="predicted"/>
<reference evidence="2 3" key="1">
    <citation type="submission" date="2018-11" db="EMBL/GenBank/DDBJ databases">
        <title>Novel bacteria species description.</title>
        <authorList>
            <person name="Han J.-H."/>
        </authorList>
    </citation>
    <scope>NUCLEOTIDE SEQUENCE [LARGE SCALE GENOMIC DNA]</scope>
    <source>
        <strain evidence="2 3">KCTC23259</strain>
    </source>
</reference>
<dbReference type="Gene3D" id="2.60.120.10">
    <property type="entry name" value="Jelly Rolls"/>
    <property type="match status" value="1"/>
</dbReference>
<dbReference type="EMBL" id="RJUF01000010">
    <property type="protein sequence ID" value="MCP9762500.1"/>
    <property type="molecule type" value="Genomic_DNA"/>
</dbReference>
<organism evidence="2 3">
    <name type="scientific">Lacihabitans soyangensis</name>
    <dbReference type="NCBI Taxonomy" id="869394"/>
    <lineage>
        <taxon>Bacteria</taxon>
        <taxon>Pseudomonadati</taxon>
        <taxon>Bacteroidota</taxon>
        <taxon>Cytophagia</taxon>
        <taxon>Cytophagales</taxon>
        <taxon>Leadbetterellaceae</taxon>
        <taxon>Lacihabitans</taxon>
    </lineage>
</organism>
<protein>
    <submittedName>
        <fullName evidence="2">Crp/Fnr family transcriptional regulator</fullName>
    </submittedName>
</protein>
<name>A0AAE3H1E3_9BACT</name>
<accession>A0AAE3H1E3</accession>